<proteinExistence type="predicted"/>
<dbReference type="AlphaFoldDB" id="A0A6A6H1C8"/>
<feature type="transmembrane region" description="Helical" evidence="3">
    <location>
        <begin position="1070"/>
        <end position="1087"/>
    </location>
</feature>
<accession>A0A6A6H1C8</accession>
<dbReference type="InterPro" id="IPR056884">
    <property type="entry name" value="NPHP3-like_N"/>
</dbReference>
<evidence type="ECO:0000259" key="4">
    <source>
        <dbReference type="Pfam" id="PF24883"/>
    </source>
</evidence>
<keyword evidence="3" id="KW-1133">Transmembrane helix</keyword>
<feature type="region of interest" description="Disordered" evidence="2">
    <location>
        <begin position="52"/>
        <end position="82"/>
    </location>
</feature>
<protein>
    <recommendedName>
        <fullName evidence="4">Nephrocystin 3-like N-terminal domain-containing protein</fullName>
    </recommendedName>
</protein>
<dbReference type="Gene3D" id="3.40.50.1820">
    <property type="entry name" value="alpha/beta hydrolase"/>
    <property type="match status" value="1"/>
</dbReference>
<dbReference type="InterPro" id="IPR029058">
    <property type="entry name" value="AB_hydrolase_fold"/>
</dbReference>
<evidence type="ECO:0000313" key="6">
    <source>
        <dbReference type="Proteomes" id="UP000800092"/>
    </source>
</evidence>
<organism evidence="5 6">
    <name type="scientific">Viridothelium virens</name>
    <name type="common">Speckled blister lichen</name>
    <name type="synonym">Trypethelium virens</name>
    <dbReference type="NCBI Taxonomy" id="1048519"/>
    <lineage>
        <taxon>Eukaryota</taxon>
        <taxon>Fungi</taxon>
        <taxon>Dikarya</taxon>
        <taxon>Ascomycota</taxon>
        <taxon>Pezizomycotina</taxon>
        <taxon>Dothideomycetes</taxon>
        <taxon>Dothideomycetes incertae sedis</taxon>
        <taxon>Trypetheliales</taxon>
        <taxon>Trypetheliaceae</taxon>
        <taxon>Viridothelium</taxon>
    </lineage>
</organism>
<dbReference type="SUPFAM" id="SSF52540">
    <property type="entry name" value="P-loop containing nucleoside triphosphate hydrolases"/>
    <property type="match status" value="1"/>
</dbReference>
<dbReference type="SUPFAM" id="SSF53474">
    <property type="entry name" value="alpha/beta-Hydrolases"/>
    <property type="match status" value="1"/>
</dbReference>
<dbReference type="EMBL" id="ML991822">
    <property type="protein sequence ID" value="KAF2231825.1"/>
    <property type="molecule type" value="Genomic_DNA"/>
</dbReference>
<gene>
    <name evidence="5" type="ORF">EV356DRAFT_535170</name>
</gene>
<name>A0A6A6H1C8_VIRVR</name>
<evidence type="ECO:0000256" key="2">
    <source>
        <dbReference type="SAM" id="MobiDB-lite"/>
    </source>
</evidence>
<dbReference type="Gene3D" id="3.40.50.300">
    <property type="entry name" value="P-loop containing nucleotide triphosphate hydrolases"/>
    <property type="match status" value="1"/>
</dbReference>
<dbReference type="OrthoDB" id="5086500at2759"/>
<dbReference type="InterPro" id="IPR027417">
    <property type="entry name" value="P-loop_NTPase"/>
</dbReference>
<evidence type="ECO:0000313" key="5">
    <source>
        <dbReference type="EMBL" id="KAF2231825.1"/>
    </source>
</evidence>
<keyword evidence="6" id="KW-1185">Reference proteome</keyword>
<dbReference type="PANTHER" id="PTHR10039">
    <property type="entry name" value="AMELOGENIN"/>
    <property type="match status" value="1"/>
</dbReference>
<dbReference type="Proteomes" id="UP000800092">
    <property type="component" value="Unassembled WGS sequence"/>
</dbReference>
<sequence length="1099" mass="123886">MASASRAEISRHGFSTVYTPPSRVGRAVAHIIFIHGLFGHPEMTWTTQKPLTNSMSRSQHSTIPPTNNSPANENLPQTEGTGSMSKTIFWPAEMLPAVIPNVNVHTWGYDADIDGFLSSASQNTVAQHAANMLSDLADLLENDESKPLPVFFIVHSLGGVVLKAAMNQSAETKATRLRTVVDHVLGIVFLGTPHRGSKTASIGRYAHKKIQIYSFREEKQTRRFVILNTVVVEPDSAKIGLPEEEVSTIPESHGDMTKFRSPSDIGFKRIVAQLKRWVKLIEVEDTVTVDGDCLQSLQSTDTQLRFNTVASSHVKTFHWLHDSNKVSFSKWLQDSENMGSIYWIQGKPGSGKSTLMKFAMQDHRTRHALGISDGSPYIIAGYFFHDRGKLIQKSIQGMLQALLFSVLSQSFELRQFVQPVYTILVSHQHTKSVAWDFDALQDAFQAVVQQRQVKIRLCLFLDALDEHHGDNDRLSGMMHNLATLSDGQIVNIRLCLTSRPWDTFVSNFGRCPRFKIHEHTREDIEAYTSSQLHKALDKLPDYGPAANAKSRQLDIIANQTSNQAQGVFIWVRIVVELIAAAIRDRTPFVALESMLAEMPSELEDLYSHTLARIDSRHVKESYVMLQIARCSLIPLGLESFANTTSWALWKRVPDPGDETLEDMTQRVISRSGGLLEVIEFPSTPPLVETYSDDDEISVDSLRYPEDQLPIPPLQQMKSRIVQFCHQTAKEYIQKLKGDFGLQLSGKVGNGYQYMMAAAVSSPRGWAKHMADEILEYAILSRKADPATSSDYILKKLWKLHPQAFPSRERNNWLFRKKLHFYVQMLYSQSSQWFCLAFAAGLLDILTGIPIQIGPVCSDLWLTALLGPPVTSKRVSRRDMLQSLWDAVAPSSASKLEIGIWLPDRRHVSFTPLEVMVIDKVFKLSDGVDRTATFQFLLSHGADPNMKCSQDLMNSLRWRYEDSDHEHPSFTVFMACIRQESAPVIRLFGRYGARVPKVYCEPLRRMWRLIKAPSEVFFEVMRIVESEEPEPLETHEADVIDDCPFGLILPSMVGVATVNGRMLLGAYGENAALALESVVLAVVLFKRWRRRAGERRKYGT</sequence>
<reference evidence="5" key="1">
    <citation type="journal article" date="2020" name="Stud. Mycol.">
        <title>101 Dothideomycetes genomes: a test case for predicting lifestyles and emergence of pathogens.</title>
        <authorList>
            <person name="Haridas S."/>
            <person name="Albert R."/>
            <person name="Binder M."/>
            <person name="Bloem J."/>
            <person name="Labutti K."/>
            <person name="Salamov A."/>
            <person name="Andreopoulos B."/>
            <person name="Baker S."/>
            <person name="Barry K."/>
            <person name="Bills G."/>
            <person name="Bluhm B."/>
            <person name="Cannon C."/>
            <person name="Castanera R."/>
            <person name="Culley D."/>
            <person name="Daum C."/>
            <person name="Ezra D."/>
            <person name="Gonzalez J."/>
            <person name="Henrissat B."/>
            <person name="Kuo A."/>
            <person name="Liang C."/>
            <person name="Lipzen A."/>
            <person name="Lutzoni F."/>
            <person name="Magnuson J."/>
            <person name="Mondo S."/>
            <person name="Nolan M."/>
            <person name="Ohm R."/>
            <person name="Pangilinan J."/>
            <person name="Park H.-J."/>
            <person name="Ramirez L."/>
            <person name="Alfaro M."/>
            <person name="Sun H."/>
            <person name="Tritt A."/>
            <person name="Yoshinaga Y."/>
            <person name="Zwiers L.-H."/>
            <person name="Turgeon B."/>
            <person name="Goodwin S."/>
            <person name="Spatafora J."/>
            <person name="Crous P."/>
            <person name="Grigoriev I."/>
        </authorList>
    </citation>
    <scope>NUCLEOTIDE SEQUENCE</scope>
    <source>
        <strain evidence="5">Tuck. ex Michener</strain>
    </source>
</reference>
<keyword evidence="3" id="KW-0472">Membrane</keyword>
<feature type="domain" description="Nephrocystin 3-like N-terminal" evidence="4">
    <location>
        <begin position="316"/>
        <end position="499"/>
    </location>
</feature>
<evidence type="ECO:0000256" key="3">
    <source>
        <dbReference type="SAM" id="Phobius"/>
    </source>
</evidence>
<keyword evidence="3" id="KW-0812">Transmembrane</keyword>
<dbReference type="PANTHER" id="PTHR10039:SF5">
    <property type="entry name" value="NACHT DOMAIN-CONTAINING PROTEIN"/>
    <property type="match status" value="1"/>
</dbReference>
<evidence type="ECO:0000256" key="1">
    <source>
        <dbReference type="ARBA" id="ARBA00022737"/>
    </source>
</evidence>
<dbReference type="Pfam" id="PF24883">
    <property type="entry name" value="NPHP3_N"/>
    <property type="match status" value="1"/>
</dbReference>
<keyword evidence="1" id="KW-0677">Repeat</keyword>